<dbReference type="GO" id="GO:0016491">
    <property type="term" value="F:oxidoreductase activity"/>
    <property type="evidence" value="ECO:0007669"/>
    <property type="project" value="UniProtKB-KW"/>
</dbReference>
<proteinExistence type="predicted"/>
<dbReference type="RefSeq" id="WP_132473251.1">
    <property type="nucleotide sequence ID" value="NZ_JBHRVM010000001.1"/>
</dbReference>
<keyword evidence="6" id="KW-1185">Reference proteome</keyword>
<name>A0A4R3VH03_9BURK</name>
<dbReference type="InterPro" id="IPR051312">
    <property type="entry name" value="Diverse_Substr_Oxidored"/>
</dbReference>
<evidence type="ECO:0000256" key="2">
    <source>
        <dbReference type="ARBA" id="ARBA00022827"/>
    </source>
</evidence>
<dbReference type="InterPro" id="IPR036318">
    <property type="entry name" value="FAD-bd_PCMH-like_sf"/>
</dbReference>
<dbReference type="InterPro" id="IPR016167">
    <property type="entry name" value="FAD-bd_PCMH_sub1"/>
</dbReference>
<protein>
    <submittedName>
        <fullName evidence="5">Carbon-monoxide dehydrogenase medium subunit</fullName>
    </submittedName>
</protein>
<dbReference type="PANTHER" id="PTHR42659">
    <property type="entry name" value="XANTHINE DEHYDROGENASE SUBUNIT C-RELATED"/>
    <property type="match status" value="1"/>
</dbReference>
<evidence type="ECO:0000313" key="5">
    <source>
        <dbReference type="EMBL" id="TCV03102.1"/>
    </source>
</evidence>
<dbReference type="AlphaFoldDB" id="A0A4R3VH03"/>
<keyword evidence="1" id="KW-0285">Flavoprotein</keyword>
<evidence type="ECO:0000313" key="6">
    <source>
        <dbReference type="Proteomes" id="UP000294692"/>
    </source>
</evidence>
<dbReference type="InterPro" id="IPR002346">
    <property type="entry name" value="Mopterin_DH_FAD-bd"/>
</dbReference>
<reference evidence="5 6" key="1">
    <citation type="submission" date="2019-03" db="EMBL/GenBank/DDBJ databases">
        <title>Genomic Encyclopedia of Type Strains, Phase IV (KMG-IV): sequencing the most valuable type-strain genomes for metagenomic binning, comparative biology and taxonomic classification.</title>
        <authorList>
            <person name="Goeker M."/>
        </authorList>
    </citation>
    <scope>NUCLEOTIDE SEQUENCE [LARGE SCALE GENOMIC DNA]</scope>
    <source>
        <strain evidence="5 6">DSM 100048</strain>
    </source>
</reference>
<gene>
    <name evidence="5" type="ORF">EV686_101564</name>
</gene>
<evidence type="ECO:0000256" key="3">
    <source>
        <dbReference type="ARBA" id="ARBA00023002"/>
    </source>
</evidence>
<keyword evidence="3" id="KW-0560">Oxidoreductase</keyword>
<dbReference type="InterPro" id="IPR016166">
    <property type="entry name" value="FAD-bd_PCMH"/>
</dbReference>
<accession>A0A4R3VH03</accession>
<keyword evidence="2" id="KW-0274">FAD</keyword>
<sequence length="290" mass="31048">MKPMPVEYYRAESIEDAINTMVAFPGARLLAGGQSLVPMLNLRIMPVSHLVDIKKIDSLHRVEESPDHIRYGAALTHAQFEDGAVPDACGGLLRHVASGIAYRAVRNRGTVGGALSLADASTDWVTAMLTAGATIIAQGPDGSRRIPMRDFVQSPYQTALNPENELLVAVEVPRVSSSCDWGYYKIMQKPGEYASSLAGVLRDTERNVSRAVLGGGNRAPVLLETTAGILARAGGWTDQLKAELSQAIASDLAQASRAGEPWEQHSWTNCVLRAARQALAGKASTLEQSS</sequence>
<dbReference type="SUPFAM" id="SSF56176">
    <property type="entry name" value="FAD-binding/transporter-associated domain-like"/>
    <property type="match status" value="1"/>
</dbReference>
<comment type="caution">
    <text evidence="5">The sequence shown here is derived from an EMBL/GenBank/DDBJ whole genome shotgun (WGS) entry which is preliminary data.</text>
</comment>
<dbReference type="Proteomes" id="UP000294692">
    <property type="component" value="Unassembled WGS sequence"/>
</dbReference>
<dbReference type="GO" id="GO:0071949">
    <property type="term" value="F:FAD binding"/>
    <property type="evidence" value="ECO:0007669"/>
    <property type="project" value="InterPro"/>
</dbReference>
<dbReference type="Pfam" id="PF00941">
    <property type="entry name" value="FAD_binding_5"/>
    <property type="match status" value="1"/>
</dbReference>
<feature type="domain" description="FAD-binding PCMH-type" evidence="4">
    <location>
        <begin position="1"/>
        <end position="177"/>
    </location>
</feature>
<dbReference type="PROSITE" id="PS51387">
    <property type="entry name" value="FAD_PCMH"/>
    <property type="match status" value="1"/>
</dbReference>
<dbReference type="EMBL" id="SMBX01000001">
    <property type="protein sequence ID" value="TCV03102.1"/>
    <property type="molecule type" value="Genomic_DNA"/>
</dbReference>
<dbReference type="Gene3D" id="3.30.465.10">
    <property type="match status" value="1"/>
</dbReference>
<dbReference type="Gene3D" id="3.30.43.10">
    <property type="entry name" value="Uridine Diphospho-n-acetylenolpyruvylglucosamine Reductase, domain 2"/>
    <property type="match status" value="1"/>
</dbReference>
<dbReference type="OrthoDB" id="9793944at2"/>
<evidence type="ECO:0000259" key="4">
    <source>
        <dbReference type="PROSITE" id="PS51387"/>
    </source>
</evidence>
<organism evidence="5 6">
    <name type="scientific">Paracandidimonas soli</name>
    <dbReference type="NCBI Taxonomy" id="1917182"/>
    <lineage>
        <taxon>Bacteria</taxon>
        <taxon>Pseudomonadati</taxon>
        <taxon>Pseudomonadota</taxon>
        <taxon>Betaproteobacteria</taxon>
        <taxon>Burkholderiales</taxon>
        <taxon>Alcaligenaceae</taxon>
        <taxon>Paracandidimonas</taxon>
    </lineage>
</organism>
<dbReference type="InterPro" id="IPR016169">
    <property type="entry name" value="FAD-bd_PCMH_sub2"/>
</dbReference>
<evidence type="ECO:0000256" key="1">
    <source>
        <dbReference type="ARBA" id="ARBA00022630"/>
    </source>
</evidence>
<dbReference type="PANTHER" id="PTHR42659:SF2">
    <property type="entry name" value="XANTHINE DEHYDROGENASE SUBUNIT C-RELATED"/>
    <property type="match status" value="1"/>
</dbReference>